<comment type="caution">
    <text evidence="10">The sequence shown here is derived from an EMBL/GenBank/DDBJ whole genome shotgun (WGS) entry which is preliminary data.</text>
</comment>
<feature type="compositionally biased region" description="Low complexity" evidence="6">
    <location>
        <begin position="345"/>
        <end position="354"/>
    </location>
</feature>
<dbReference type="Proteomes" id="UP001354709">
    <property type="component" value="Unassembled WGS sequence"/>
</dbReference>
<dbReference type="PRINTS" id="PR00723">
    <property type="entry name" value="SUBTILISIN"/>
</dbReference>
<keyword evidence="4 5" id="KW-0720">Serine protease</keyword>
<feature type="active site" description="Charge relay system" evidence="5">
    <location>
        <position position="102"/>
    </location>
</feature>
<keyword evidence="2 5" id="KW-0645">Protease</keyword>
<dbReference type="InterPro" id="IPR000209">
    <property type="entry name" value="Peptidase_S8/S53_dom"/>
</dbReference>
<evidence type="ECO:0000256" key="4">
    <source>
        <dbReference type="ARBA" id="ARBA00022825"/>
    </source>
</evidence>
<feature type="region of interest" description="Disordered" evidence="6">
    <location>
        <begin position="332"/>
        <end position="376"/>
    </location>
</feature>
<accession>A0ABU7Q0Y5</accession>
<name>A0ABU7Q0Y5_9ACTN</name>
<feature type="signal peptide" evidence="8">
    <location>
        <begin position="1"/>
        <end position="35"/>
    </location>
</feature>
<evidence type="ECO:0000256" key="5">
    <source>
        <dbReference type="PROSITE-ProRule" id="PRU01240"/>
    </source>
</evidence>
<keyword evidence="11" id="KW-1185">Reference proteome</keyword>
<keyword evidence="7" id="KW-1133">Transmembrane helix</keyword>
<evidence type="ECO:0000256" key="7">
    <source>
        <dbReference type="SAM" id="Phobius"/>
    </source>
</evidence>
<dbReference type="EMBL" id="JAZBJO010000016">
    <property type="protein sequence ID" value="MEE4595032.1"/>
    <property type="molecule type" value="Genomic_DNA"/>
</dbReference>
<evidence type="ECO:0000256" key="2">
    <source>
        <dbReference type="ARBA" id="ARBA00022670"/>
    </source>
</evidence>
<sequence>MSVLSSGNKRRSERGLTLLAALITCMGSSTSPAIAQDIRSRQWYLDAMGADQMWRTSTGKGVTVAVLDTGVDGSIPELRGQVLEGKNFSHEPKGANIDISGHGTDMAAVIAGTGRSGGIQGLAPGAKVLPVKTSSGHLGIGDATPAYLKAMRYAVKQGARVINLSETITSSLTKDARKRLQDGLDEINSSGAIIFAGVGNDGKSSNVAGYPSSLPGAVAVASVNQSGTVSKFSTYGPQVALAAPGEGIPGRCQEGGGWCEQSGTSYATAITSASAALIWSAHPKWTANQVLRVMMQTTSKPKGKVPSEYIGYGIIRPGQVLLDGKGDPGAADVNPLFSNYHPGQSSSTSPSPSSKTDAPSGAAHAKDKAPAASATGGDGGSGNTFVYVGVGVAVALVLGGGGYALARNRRRV</sequence>
<proteinExistence type="inferred from homology"/>
<dbReference type="InterPro" id="IPR050131">
    <property type="entry name" value="Peptidase_S8_subtilisin-like"/>
</dbReference>
<evidence type="ECO:0000259" key="9">
    <source>
        <dbReference type="Pfam" id="PF00082"/>
    </source>
</evidence>
<keyword evidence="3 5" id="KW-0378">Hydrolase</keyword>
<evidence type="ECO:0000256" key="8">
    <source>
        <dbReference type="SAM" id="SignalP"/>
    </source>
</evidence>
<dbReference type="Pfam" id="PF00082">
    <property type="entry name" value="Peptidase_S8"/>
    <property type="match status" value="1"/>
</dbReference>
<evidence type="ECO:0000313" key="10">
    <source>
        <dbReference type="EMBL" id="MEE4595032.1"/>
    </source>
</evidence>
<dbReference type="SUPFAM" id="SSF52743">
    <property type="entry name" value="Subtilisin-like"/>
    <property type="match status" value="1"/>
</dbReference>
<dbReference type="InterPro" id="IPR036852">
    <property type="entry name" value="Peptidase_S8/S53_dom_sf"/>
</dbReference>
<dbReference type="RefSeq" id="WP_330811321.1">
    <property type="nucleotide sequence ID" value="NZ_JAZBJO010000016.1"/>
</dbReference>
<dbReference type="PANTHER" id="PTHR43806:SF11">
    <property type="entry name" value="CEREVISIN-RELATED"/>
    <property type="match status" value="1"/>
</dbReference>
<keyword evidence="7" id="KW-0812">Transmembrane</keyword>
<dbReference type="Gene3D" id="3.40.50.200">
    <property type="entry name" value="Peptidase S8/S53 domain"/>
    <property type="match status" value="1"/>
</dbReference>
<keyword evidence="7" id="KW-0472">Membrane</keyword>
<evidence type="ECO:0000256" key="6">
    <source>
        <dbReference type="SAM" id="MobiDB-lite"/>
    </source>
</evidence>
<dbReference type="PROSITE" id="PS51892">
    <property type="entry name" value="SUBTILASE"/>
    <property type="match status" value="1"/>
</dbReference>
<evidence type="ECO:0000256" key="1">
    <source>
        <dbReference type="ARBA" id="ARBA00011073"/>
    </source>
</evidence>
<dbReference type="PANTHER" id="PTHR43806">
    <property type="entry name" value="PEPTIDASE S8"/>
    <property type="match status" value="1"/>
</dbReference>
<evidence type="ECO:0000313" key="11">
    <source>
        <dbReference type="Proteomes" id="UP001354709"/>
    </source>
</evidence>
<keyword evidence="8" id="KW-0732">Signal</keyword>
<organism evidence="10 11">
    <name type="scientific">Streptomyces asiaticus subsp. ignotus</name>
    <dbReference type="NCBI Taxonomy" id="3098222"/>
    <lineage>
        <taxon>Bacteria</taxon>
        <taxon>Bacillati</taxon>
        <taxon>Actinomycetota</taxon>
        <taxon>Actinomycetes</taxon>
        <taxon>Kitasatosporales</taxon>
        <taxon>Streptomycetaceae</taxon>
        <taxon>Streptomyces</taxon>
        <taxon>Streptomyces violaceusniger group</taxon>
    </lineage>
</organism>
<comment type="similarity">
    <text evidence="1 5">Belongs to the peptidase S8 family.</text>
</comment>
<feature type="transmembrane region" description="Helical" evidence="7">
    <location>
        <begin position="385"/>
        <end position="406"/>
    </location>
</feature>
<evidence type="ECO:0000256" key="3">
    <source>
        <dbReference type="ARBA" id="ARBA00022801"/>
    </source>
</evidence>
<gene>
    <name evidence="10" type="ORF">V2J94_24620</name>
</gene>
<feature type="domain" description="Peptidase S8/S53" evidence="9">
    <location>
        <begin position="59"/>
        <end position="313"/>
    </location>
</feature>
<dbReference type="InterPro" id="IPR015500">
    <property type="entry name" value="Peptidase_S8_subtilisin-rel"/>
</dbReference>
<feature type="active site" description="Charge relay system" evidence="5">
    <location>
        <position position="68"/>
    </location>
</feature>
<reference evidence="10 11" key="1">
    <citation type="submission" date="2023-11" db="EMBL/GenBank/DDBJ databases">
        <title>30 novel species of actinomycetes from the DSMZ collection.</title>
        <authorList>
            <person name="Nouioui I."/>
        </authorList>
    </citation>
    <scope>NUCLEOTIDE SEQUENCE [LARGE SCALE GENOMIC DNA]</scope>
    <source>
        <strain evidence="10 11">DSM 41524</strain>
    </source>
</reference>
<protein>
    <submittedName>
        <fullName evidence="10">S8 family serine peptidase</fullName>
    </submittedName>
</protein>
<feature type="active site" description="Charge relay system" evidence="5">
    <location>
        <position position="265"/>
    </location>
</feature>
<feature type="chain" id="PRO_5046591374" evidence="8">
    <location>
        <begin position="36"/>
        <end position="412"/>
    </location>
</feature>